<dbReference type="PANTHER" id="PTHR42734">
    <property type="entry name" value="METAL TRANSPORT SYSTEM ATP-BINDING PROTEIN TM_0124-RELATED"/>
    <property type="match status" value="1"/>
</dbReference>
<evidence type="ECO:0000256" key="3">
    <source>
        <dbReference type="ARBA" id="ARBA00022741"/>
    </source>
</evidence>
<dbReference type="PROSITE" id="PS00211">
    <property type="entry name" value="ABC_TRANSPORTER_1"/>
    <property type="match status" value="1"/>
</dbReference>
<dbReference type="GO" id="GO:0016887">
    <property type="term" value="F:ATP hydrolysis activity"/>
    <property type="evidence" value="ECO:0007669"/>
    <property type="project" value="InterPro"/>
</dbReference>
<organism evidence="6">
    <name type="scientific">hydrothermal vent metagenome</name>
    <dbReference type="NCBI Taxonomy" id="652676"/>
    <lineage>
        <taxon>unclassified sequences</taxon>
        <taxon>metagenomes</taxon>
        <taxon>ecological metagenomes</taxon>
    </lineage>
</organism>
<dbReference type="AlphaFoldDB" id="A0A1W1D285"/>
<dbReference type="GO" id="GO:0005524">
    <property type="term" value="F:ATP binding"/>
    <property type="evidence" value="ECO:0007669"/>
    <property type="project" value="UniProtKB-KW"/>
</dbReference>
<dbReference type="SMART" id="SM00382">
    <property type="entry name" value="AAA"/>
    <property type="match status" value="1"/>
</dbReference>
<dbReference type="PROSITE" id="PS50893">
    <property type="entry name" value="ABC_TRANSPORTER_2"/>
    <property type="match status" value="1"/>
</dbReference>
<accession>A0A1W1D285</accession>
<dbReference type="Pfam" id="PF00005">
    <property type="entry name" value="ABC_tran"/>
    <property type="match status" value="1"/>
</dbReference>
<dbReference type="EMBL" id="FPHP01000002">
    <property type="protein sequence ID" value="SFV74547.1"/>
    <property type="molecule type" value="Genomic_DNA"/>
</dbReference>
<dbReference type="Gene3D" id="3.40.50.300">
    <property type="entry name" value="P-loop containing nucleotide triphosphate hydrolases"/>
    <property type="match status" value="1"/>
</dbReference>
<comment type="similarity">
    <text evidence="1">Belongs to the ABC transporter superfamily.</text>
</comment>
<dbReference type="InterPro" id="IPR027417">
    <property type="entry name" value="P-loop_NTPase"/>
</dbReference>
<evidence type="ECO:0000313" key="6">
    <source>
        <dbReference type="EMBL" id="SFV74547.1"/>
    </source>
</evidence>
<dbReference type="InterPro" id="IPR003593">
    <property type="entry name" value="AAA+_ATPase"/>
</dbReference>
<gene>
    <name evidence="6" type="ORF">MNB_SM-3-436</name>
</gene>
<proteinExistence type="inferred from homology"/>
<protein>
    <submittedName>
        <fullName evidence="6">Zinc ABC transporter, ATP-binding protein ZnuC</fullName>
    </submittedName>
</protein>
<sequence>MSITPIFDVKNLQVIIKEQAILLDVSFEIFYGEYIAIIGPNGGGKTTLIRTLLGLQQPTNGEIKIFGKNLKEFNEWYKIGYVPQRASLVDTSFPATVLDVVSMGRIAKRKLFSFTSQEDKKAIFDAMEKMDIVHLQDKMVGTLSGGQRQRVMIARALASAPKILILDEPNTGVDMKSQQKFYKLLAKLNKEENITILFITHDVGVIANDIQKLFTVNKNVTICHNPNEVLSCDDMSKLYGIDAHLLSNHQH</sequence>
<evidence type="ECO:0000256" key="4">
    <source>
        <dbReference type="ARBA" id="ARBA00022840"/>
    </source>
</evidence>
<keyword evidence="3" id="KW-0547">Nucleotide-binding</keyword>
<evidence type="ECO:0000256" key="2">
    <source>
        <dbReference type="ARBA" id="ARBA00022448"/>
    </source>
</evidence>
<keyword evidence="4 6" id="KW-0067">ATP-binding</keyword>
<keyword evidence="2" id="KW-0813">Transport</keyword>
<reference evidence="6" key="1">
    <citation type="submission" date="2016-10" db="EMBL/GenBank/DDBJ databases">
        <authorList>
            <person name="de Groot N.N."/>
        </authorList>
    </citation>
    <scope>NUCLEOTIDE SEQUENCE</scope>
</reference>
<dbReference type="CDD" id="cd03235">
    <property type="entry name" value="ABC_Metallic_Cations"/>
    <property type="match status" value="1"/>
</dbReference>
<evidence type="ECO:0000259" key="5">
    <source>
        <dbReference type="PROSITE" id="PS50893"/>
    </source>
</evidence>
<dbReference type="FunFam" id="3.40.50.300:FF:000134">
    <property type="entry name" value="Iron-enterobactin ABC transporter ATP-binding protein"/>
    <property type="match status" value="1"/>
</dbReference>
<evidence type="ECO:0000256" key="1">
    <source>
        <dbReference type="ARBA" id="ARBA00005417"/>
    </source>
</evidence>
<dbReference type="InterPro" id="IPR050153">
    <property type="entry name" value="Metal_Ion_Import_ABC"/>
</dbReference>
<feature type="domain" description="ABC transporter" evidence="5">
    <location>
        <begin position="7"/>
        <end position="243"/>
    </location>
</feature>
<dbReference type="InterPro" id="IPR017871">
    <property type="entry name" value="ABC_transporter-like_CS"/>
</dbReference>
<dbReference type="PANTHER" id="PTHR42734:SF17">
    <property type="entry name" value="METAL TRANSPORT SYSTEM ATP-BINDING PROTEIN TM_0124-RELATED"/>
    <property type="match status" value="1"/>
</dbReference>
<dbReference type="SUPFAM" id="SSF52540">
    <property type="entry name" value="P-loop containing nucleoside triphosphate hydrolases"/>
    <property type="match status" value="1"/>
</dbReference>
<dbReference type="InterPro" id="IPR003439">
    <property type="entry name" value="ABC_transporter-like_ATP-bd"/>
</dbReference>
<name>A0A1W1D285_9ZZZZ</name>